<reference evidence="3 4" key="1">
    <citation type="submission" date="2023-12" db="EMBL/GenBank/DDBJ databases">
        <title>the genome sequence of Hyalangium sp. s54d21.</title>
        <authorList>
            <person name="Zhang X."/>
        </authorList>
    </citation>
    <scope>NUCLEOTIDE SEQUENCE [LARGE SCALE GENOMIC DNA]</scope>
    <source>
        <strain evidence="4">s54d21</strain>
    </source>
</reference>
<evidence type="ECO:0000256" key="1">
    <source>
        <dbReference type="ARBA" id="ARBA00006817"/>
    </source>
</evidence>
<dbReference type="RefSeq" id="WP_321551503.1">
    <property type="nucleotide sequence ID" value="NZ_JAXIVS010000023.1"/>
</dbReference>
<dbReference type="Gene3D" id="3.30.530.20">
    <property type="match status" value="1"/>
</dbReference>
<evidence type="ECO:0000313" key="4">
    <source>
        <dbReference type="Proteomes" id="UP001291309"/>
    </source>
</evidence>
<dbReference type="InterPro" id="IPR023393">
    <property type="entry name" value="START-like_dom_sf"/>
</dbReference>
<keyword evidence="4" id="KW-1185">Reference proteome</keyword>
<sequence length="160" mass="17997">MPAVPNPSPTADRELSLSRLLDAPRELVFDAWTDPAHMTQWWGPNGFTTKVYQMDVKPGGTCRFLLTGPDGTQYPSRFTYREVKRPERLMYRHGSDVDDDPNAFEVTVTFEAQGQKTLLTMRSVLPTVEACEHVKSFGAVELGHQTLAKLDAFVQRALAR</sequence>
<dbReference type="CDD" id="cd08894">
    <property type="entry name" value="SRPBCC_CalC_Aha1-like_1"/>
    <property type="match status" value="1"/>
</dbReference>
<comment type="similarity">
    <text evidence="1">Belongs to the AHA1 family.</text>
</comment>
<dbReference type="InterPro" id="IPR013538">
    <property type="entry name" value="ASHA1/2-like_C"/>
</dbReference>
<dbReference type="EMBL" id="JAXIVS010000023">
    <property type="protein sequence ID" value="MDY7232788.1"/>
    <property type="molecule type" value="Genomic_DNA"/>
</dbReference>
<dbReference type="Proteomes" id="UP001291309">
    <property type="component" value="Unassembled WGS sequence"/>
</dbReference>
<gene>
    <name evidence="3" type="ORF">SYV04_40755</name>
</gene>
<dbReference type="PANTHER" id="PTHR36929:SF5">
    <property type="entry name" value="BLR6751 PROTEIN"/>
    <property type="match status" value="1"/>
</dbReference>
<feature type="domain" description="Activator of Hsp90 ATPase homologue 1/2-like C-terminal" evidence="2">
    <location>
        <begin position="22"/>
        <end position="154"/>
    </location>
</feature>
<proteinExistence type="inferred from homology"/>
<name>A0ABU5HH53_9BACT</name>
<evidence type="ECO:0000313" key="3">
    <source>
        <dbReference type="EMBL" id="MDY7232788.1"/>
    </source>
</evidence>
<accession>A0ABU5HH53</accession>
<evidence type="ECO:0000259" key="2">
    <source>
        <dbReference type="Pfam" id="PF08327"/>
    </source>
</evidence>
<dbReference type="Pfam" id="PF08327">
    <property type="entry name" value="AHSA1"/>
    <property type="match status" value="1"/>
</dbReference>
<dbReference type="PANTHER" id="PTHR36929">
    <property type="entry name" value="ATTACHMENT SUBUNIT, PUTATIVE-RELATED"/>
    <property type="match status" value="1"/>
</dbReference>
<organism evidence="3 4">
    <name type="scientific">Hyalangium rubrum</name>
    <dbReference type="NCBI Taxonomy" id="3103134"/>
    <lineage>
        <taxon>Bacteria</taxon>
        <taxon>Pseudomonadati</taxon>
        <taxon>Myxococcota</taxon>
        <taxon>Myxococcia</taxon>
        <taxon>Myxococcales</taxon>
        <taxon>Cystobacterineae</taxon>
        <taxon>Archangiaceae</taxon>
        <taxon>Hyalangium</taxon>
    </lineage>
</organism>
<comment type="caution">
    <text evidence="3">The sequence shown here is derived from an EMBL/GenBank/DDBJ whole genome shotgun (WGS) entry which is preliminary data.</text>
</comment>
<dbReference type="SUPFAM" id="SSF55961">
    <property type="entry name" value="Bet v1-like"/>
    <property type="match status" value="1"/>
</dbReference>
<protein>
    <submittedName>
        <fullName evidence="3">SRPBCC family protein</fullName>
    </submittedName>
</protein>